<dbReference type="Gene3D" id="3.30.70.1430">
    <property type="entry name" value="Multidrug efflux transporter AcrB pore domain"/>
    <property type="match status" value="1"/>
</dbReference>
<dbReference type="GO" id="GO:0005886">
    <property type="term" value="C:plasma membrane"/>
    <property type="evidence" value="ECO:0007669"/>
    <property type="project" value="TreeGrafter"/>
</dbReference>
<dbReference type="InterPro" id="IPR027463">
    <property type="entry name" value="AcrB_DN_DC_subdom"/>
</dbReference>
<dbReference type="InterPro" id="IPR001036">
    <property type="entry name" value="Acrflvin-R"/>
</dbReference>
<dbReference type="PANTHER" id="PTHR32063:SF19">
    <property type="entry name" value="CATION EFFLUX SYSTEM PROTEIN CUSA"/>
    <property type="match status" value="1"/>
</dbReference>
<dbReference type="PANTHER" id="PTHR32063">
    <property type="match status" value="1"/>
</dbReference>
<dbReference type="Proteomes" id="UP000033400">
    <property type="component" value="Unassembled WGS sequence"/>
</dbReference>
<dbReference type="EMBL" id="LACH01000079">
    <property type="protein sequence ID" value="KJZ60820.1"/>
    <property type="molecule type" value="Genomic_DNA"/>
</dbReference>
<evidence type="ECO:0000313" key="2">
    <source>
        <dbReference type="Proteomes" id="UP000033400"/>
    </source>
</evidence>
<dbReference type="AlphaFoldDB" id="A0A0F4UX27"/>
<proteinExistence type="predicted"/>
<reference evidence="1 2" key="1">
    <citation type="submission" date="2015-03" db="EMBL/GenBank/DDBJ databases">
        <title>Comparative genomics of Pseudomonas insights into diversity of traits involved in vanlence and defense.</title>
        <authorList>
            <person name="Qin Y."/>
        </authorList>
    </citation>
    <scope>NUCLEOTIDE SEQUENCE [LARGE SCALE GENOMIC DNA]</scope>
    <source>
        <strain evidence="1 2">H24</strain>
    </source>
</reference>
<protein>
    <recommendedName>
        <fullName evidence="3">CusA/CzcA family heavy metal efflux RND transporter</fullName>
    </recommendedName>
</protein>
<dbReference type="SUPFAM" id="SSF82693">
    <property type="entry name" value="Multidrug efflux transporter AcrB pore domain, PN1, PN2, PC1 and PC2 subdomains"/>
    <property type="match status" value="2"/>
</dbReference>
<dbReference type="Gene3D" id="3.30.2090.10">
    <property type="entry name" value="Multidrug efflux transporter AcrB TolC docking domain, DN and DC subdomains"/>
    <property type="match status" value="1"/>
</dbReference>
<dbReference type="RefSeq" id="WP_046056874.1">
    <property type="nucleotide sequence ID" value="NZ_LACH01000079.1"/>
</dbReference>
<comment type="caution">
    <text evidence="1">The sequence shown here is derived from an EMBL/GenBank/DDBJ whole genome shotgun (WGS) entry which is preliminary data.</text>
</comment>
<dbReference type="GO" id="GO:0042910">
    <property type="term" value="F:xenobiotic transmembrane transporter activity"/>
    <property type="evidence" value="ECO:0007669"/>
    <property type="project" value="TreeGrafter"/>
</dbReference>
<dbReference type="Gene3D" id="1.20.1640.10">
    <property type="entry name" value="Multidrug efflux transporter AcrB transmembrane domain"/>
    <property type="match status" value="1"/>
</dbReference>
<gene>
    <name evidence="1" type="ORF">VD17_29235</name>
</gene>
<feature type="non-terminal residue" evidence="1">
    <location>
        <position position="244"/>
    </location>
</feature>
<dbReference type="SUPFAM" id="SSF82714">
    <property type="entry name" value="Multidrug efflux transporter AcrB TolC docking domain, DN and DC subdomains"/>
    <property type="match status" value="1"/>
</dbReference>
<name>A0A0F4UX27_PSEFL</name>
<accession>A0A0F4UX27</accession>
<organism evidence="1 2">
    <name type="scientific">Pseudomonas fluorescens</name>
    <dbReference type="NCBI Taxonomy" id="294"/>
    <lineage>
        <taxon>Bacteria</taxon>
        <taxon>Pseudomonadati</taxon>
        <taxon>Pseudomonadota</taxon>
        <taxon>Gammaproteobacteria</taxon>
        <taxon>Pseudomonadales</taxon>
        <taxon>Pseudomonadaceae</taxon>
        <taxon>Pseudomonas</taxon>
    </lineage>
</organism>
<sequence length="244" mass="26789">MIAALIRWSVANRFLVLLATLFVTAWGVWSVQSTPIDALPDLSDVQVIIRTPYPGQAPQIVENQVTYPLATTMLSVPGAKTVRGYSFFGDSFVYVLFENGTDLYWARSRVLEYLSQIQSRLPASAKPALGPDATGVGWIYQYALVDRTGGHDLAQLRALQDWFLKFELKTLPSVAEVATVGGMVKQYQVQLDPLKLASLGITQAQVTEAIGKANQETGGAVLELAETEFIVRASGYLKTLNDFR</sequence>
<dbReference type="Pfam" id="PF00873">
    <property type="entry name" value="ACR_tran"/>
    <property type="match status" value="1"/>
</dbReference>
<dbReference type="PATRIC" id="fig|294.133.peg.5897"/>
<evidence type="ECO:0000313" key="1">
    <source>
        <dbReference type="EMBL" id="KJZ60820.1"/>
    </source>
</evidence>
<dbReference type="Gene3D" id="3.30.70.1320">
    <property type="entry name" value="Multidrug efflux transporter AcrB pore domain like"/>
    <property type="match status" value="1"/>
</dbReference>
<evidence type="ECO:0008006" key="3">
    <source>
        <dbReference type="Google" id="ProtNLM"/>
    </source>
</evidence>